<evidence type="ECO:0000313" key="2">
    <source>
        <dbReference type="EMBL" id="MBD1260525.1"/>
    </source>
</evidence>
<dbReference type="EMBL" id="JACWLN010000003">
    <property type="protein sequence ID" value="MBD1260525.1"/>
    <property type="molecule type" value="Genomic_DNA"/>
</dbReference>
<sequence length="205" mass="22197">MKTFKISILLAISILGLSSCSDDDDPVLLDVESSQVTNLHAEQTSDYTTSPPTVAGEFIKFDFSSGNTTESSTDWDIAFRGTSILVNGGEAMGLVSEPERTGEAAAYIVDDTFASVLSISEGSFVQDSAEEFAITSGSGNGWYTYDSTTHIITATAGKILVFRTADGHFAKVEILSYYYDGDTSNDSQYYTFNYVYQPNEGVTTF</sequence>
<evidence type="ECO:0000313" key="5">
    <source>
        <dbReference type="Proteomes" id="UP000651837"/>
    </source>
</evidence>
<dbReference type="CDD" id="cd12105">
    <property type="entry name" value="HmuY"/>
    <property type="match status" value="1"/>
</dbReference>
<dbReference type="Proteomes" id="UP000245667">
    <property type="component" value="Unassembled WGS sequence"/>
</dbReference>
<reference evidence="2 5" key="2">
    <citation type="submission" date="2020-07" db="EMBL/GenBank/DDBJ databases">
        <title>The draft genome sequence of Maribacter polysiphoniae KCTC 22021.</title>
        <authorList>
            <person name="Mu L."/>
        </authorList>
    </citation>
    <scope>NUCLEOTIDE SEQUENCE [LARGE SCALE GENOMIC DNA]</scope>
    <source>
        <strain evidence="2 5">KCTC 22021</strain>
    </source>
</reference>
<organism evidence="3 4">
    <name type="scientific">Maribacter polysiphoniae</name>
    <dbReference type="NCBI Taxonomy" id="429344"/>
    <lineage>
        <taxon>Bacteria</taxon>
        <taxon>Pseudomonadati</taxon>
        <taxon>Bacteroidota</taxon>
        <taxon>Flavobacteriia</taxon>
        <taxon>Flavobacteriales</taxon>
        <taxon>Flavobacteriaceae</taxon>
        <taxon>Maribacter</taxon>
    </lineage>
</organism>
<dbReference type="PROSITE" id="PS51257">
    <property type="entry name" value="PROKAR_LIPOPROTEIN"/>
    <property type="match status" value="1"/>
</dbReference>
<dbReference type="Pfam" id="PF14064">
    <property type="entry name" value="HmuY"/>
    <property type="match status" value="1"/>
</dbReference>
<keyword evidence="1" id="KW-0732">Signal</keyword>
<name>A0A316E1U2_9FLAO</name>
<proteinExistence type="predicted"/>
<evidence type="ECO:0000313" key="4">
    <source>
        <dbReference type="Proteomes" id="UP000245667"/>
    </source>
</evidence>
<feature type="chain" id="PRO_5016273538" evidence="1">
    <location>
        <begin position="22"/>
        <end position="205"/>
    </location>
</feature>
<gene>
    <name evidence="2" type="ORF">HZY62_07985</name>
    <name evidence="3" type="ORF">LX92_01941</name>
</gene>
<comment type="caution">
    <text evidence="3">The sequence shown here is derived from an EMBL/GenBank/DDBJ whole genome shotgun (WGS) entry which is preliminary data.</text>
</comment>
<dbReference type="InterPro" id="IPR025921">
    <property type="entry name" value="HmuY"/>
</dbReference>
<dbReference type="RefSeq" id="WP_109650076.1">
    <property type="nucleotide sequence ID" value="NZ_CAJQNU010000027.1"/>
</dbReference>
<evidence type="ECO:0000256" key="1">
    <source>
        <dbReference type="SAM" id="SignalP"/>
    </source>
</evidence>
<feature type="signal peptide" evidence="1">
    <location>
        <begin position="1"/>
        <end position="21"/>
    </location>
</feature>
<protein>
    <submittedName>
        <fullName evidence="3">Heme-binding HmuY-like protein</fullName>
    </submittedName>
    <submittedName>
        <fullName evidence="2">HmuY family protein</fullName>
    </submittedName>
</protein>
<reference evidence="3 4" key="1">
    <citation type="submission" date="2018-05" db="EMBL/GenBank/DDBJ databases">
        <title>Genomic Encyclopedia of Archaeal and Bacterial Type Strains, Phase II (KMG-II): from individual species to whole genera.</title>
        <authorList>
            <person name="Goeker M."/>
        </authorList>
    </citation>
    <scope>NUCLEOTIDE SEQUENCE [LARGE SCALE GENOMIC DNA]</scope>
    <source>
        <strain evidence="3 4">DSM 23514</strain>
    </source>
</reference>
<accession>A0A316E1U2</accession>
<dbReference type="AlphaFoldDB" id="A0A316E1U2"/>
<evidence type="ECO:0000313" key="3">
    <source>
        <dbReference type="EMBL" id="PWK24351.1"/>
    </source>
</evidence>
<dbReference type="OrthoDB" id="5510929at2"/>
<keyword evidence="5" id="KW-1185">Reference proteome</keyword>
<dbReference type="EMBL" id="QGGQ01000003">
    <property type="protein sequence ID" value="PWK24351.1"/>
    <property type="molecule type" value="Genomic_DNA"/>
</dbReference>
<dbReference type="Proteomes" id="UP000651837">
    <property type="component" value="Unassembled WGS sequence"/>
</dbReference>